<dbReference type="RefSeq" id="WP_036047655.1">
    <property type="nucleotide sequence ID" value="NZ_CADEVY010000012.1"/>
</dbReference>
<dbReference type="Proteomes" id="UP000029590">
    <property type="component" value="Unassembled WGS sequence"/>
</dbReference>
<evidence type="ECO:0000313" key="1">
    <source>
        <dbReference type="EMBL" id="KGC19964.1"/>
    </source>
</evidence>
<reference evidence="1 2" key="1">
    <citation type="submission" date="2014-04" db="EMBL/GenBank/DDBJ databases">
        <authorList>
            <person name="Bishop-Lilly K.A."/>
            <person name="Broomall S.M."/>
            <person name="Chain P.S."/>
            <person name="Chertkov O."/>
            <person name="Coyne S.R."/>
            <person name="Daligault H.E."/>
            <person name="Davenport K.W."/>
            <person name="Erkkila T."/>
            <person name="Frey K.G."/>
            <person name="Gibbons H.S."/>
            <person name="Gu W."/>
            <person name="Jaissle J."/>
            <person name="Johnson S.L."/>
            <person name="Koroleva G.I."/>
            <person name="Ladner J.T."/>
            <person name="Lo C.-C."/>
            <person name="Minogue T.D."/>
            <person name="Munk C."/>
            <person name="Palacios G.F."/>
            <person name="Redden C.L."/>
            <person name="Rosenzweig C.N."/>
            <person name="Scholz M.B."/>
            <person name="Teshima H."/>
            <person name="Xu Y."/>
        </authorList>
    </citation>
    <scope>NUCLEOTIDE SEQUENCE [LARGE SCALE GENOMIC DNA]</scope>
    <source>
        <strain evidence="2">gladioli</strain>
    </source>
</reference>
<dbReference type="EMBL" id="JPGG01000014">
    <property type="protein sequence ID" value="KGC19964.1"/>
    <property type="molecule type" value="Genomic_DNA"/>
</dbReference>
<evidence type="ECO:0000313" key="2">
    <source>
        <dbReference type="Proteomes" id="UP000029590"/>
    </source>
</evidence>
<proteinExistence type="predicted"/>
<protein>
    <submittedName>
        <fullName evidence="1">Uncharacterized protein</fullName>
    </submittedName>
</protein>
<accession>A0AAW3F9Z2</accession>
<organism evidence="1 2">
    <name type="scientific">Burkholderia gladioli</name>
    <name type="common">Pseudomonas marginata</name>
    <name type="synonym">Phytomonas marginata</name>
    <dbReference type="NCBI Taxonomy" id="28095"/>
    <lineage>
        <taxon>Bacteria</taxon>
        <taxon>Pseudomonadati</taxon>
        <taxon>Pseudomonadota</taxon>
        <taxon>Betaproteobacteria</taxon>
        <taxon>Burkholderiales</taxon>
        <taxon>Burkholderiaceae</taxon>
        <taxon>Burkholderia</taxon>
    </lineage>
</organism>
<dbReference type="AlphaFoldDB" id="A0AAW3F9Z2"/>
<name>A0AAW3F9Z2_BURGA</name>
<dbReference type="KEGG" id="bgo:BM43_7424"/>
<gene>
    <name evidence="1" type="ORF">DM48_8076</name>
</gene>
<comment type="caution">
    <text evidence="1">The sequence shown here is derived from an EMBL/GenBank/DDBJ whole genome shotgun (WGS) entry which is preliminary data.</text>
</comment>
<sequence>MNISETKFESVVQTMVALLEAKFSDVTIITKSGDQAPFCLPIVTAWDALRGALAASGISVGGEDRVFNVSANKGRNYVVTLGAASTPRVVQSKVCRDFGTPYLRTIWTVESGKAMSLHVACAVRAAVAMAEQQ</sequence>